<accession>A0ABP9LXW1</accession>
<dbReference type="RefSeq" id="WP_345200257.1">
    <property type="nucleotide sequence ID" value="NZ_BAABHX010000001.1"/>
</dbReference>
<dbReference type="EMBL" id="BAABHX010000001">
    <property type="protein sequence ID" value="GAA5085464.1"/>
    <property type="molecule type" value="Genomic_DNA"/>
</dbReference>
<evidence type="ECO:0000313" key="2">
    <source>
        <dbReference type="Proteomes" id="UP001500353"/>
    </source>
</evidence>
<evidence type="ECO:0008006" key="3">
    <source>
        <dbReference type="Google" id="ProtNLM"/>
    </source>
</evidence>
<keyword evidence="2" id="KW-1185">Reference proteome</keyword>
<evidence type="ECO:0000313" key="1">
    <source>
        <dbReference type="EMBL" id="GAA5085464.1"/>
    </source>
</evidence>
<gene>
    <name evidence="1" type="ORF">GCM10023210_06310</name>
</gene>
<proteinExistence type="predicted"/>
<sequence length="393" mass="46923">MVDVIKFYIDNIEIDENILKTKFIKTSSSESDVIRYKYDFHNSELFSDRKKNVKEGKSDYEKKKPSKLTHHYIYFIIKVGEKKGKLIFNQNIRRNWIDYMKVADKKGIEYNCSPFDKSMPRVLLDLEYENFIDIIELYAVEFRIPRIIFWSADVTQVELGANLKFSTKIKTKNGFERVSLNGMLSSFGSLKNVPEKDTYGRSGVRFKADTFEISIYDKLKRIIFTKEMFANKKDSIKAYRRKKINERNHFLRYELRVKEVSSFRRESFFRKLDTLQDIKDNWNNLLTALFDTAKEIDFVDFLSPEIETELIKSQLKSKAKKPFVEYLIYQAVKEMGYTDFIRDIIPLVNVKERRKFQAEVDEIYDKFRDKNYYATSYEKMFLDALEKRLDSLT</sequence>
<name>A0ABP9LXW1_9FLAO</name>
<reference evidence="2" key="1">
    <citation type="journal article" date="2019" name="Int. J. Syst. Evol. Microbiol.">
        <title>The Global Catalogue of Microorganisms (GCM) 10K type strain sequencing project: providing services to taxonomists for standard genome sequencing and annotation.</title>
        <authorList>
            <consortium name="The Broad Institute Genomics Platform"/>
            <consortium name="The Broad Institute Genome Sequencing Center for Infectious Disease"/>
            <person name="Wu L."/>
            <person name="Ma J."/>
        </authorList>
    </citation>
    <scope>NUCLEOTIDE SEQUENCE [LARGE SCALE GENOMIC DNA]</scope>
    <source>
        <strain evidence="2">JCM 18019</strain>
    </source>
</reference>
<dbReference type="Proteomes" id="UP001500353">
    <property type="component" value="Unassembled WGS sequence"/>
</dbReference>
<comment type="caution">
    <text evidence="1">The sequence shown here is derived from an EMBL/GenBank/DDBJ whole genome shotgun (WGS) entry which is preliminary data.</text>
</comment>
<protein>
    <recommendedName>
        <fullName evidence="3">Replication initiation protein</fullName>
    </recommendedName>
</protein>
<organism evidence="1 2">
    <name type="scientific">Chryseobacterium ginsengisoli</name>
    <dbReference type="NCBI Taxonomy" id="363853"/>
    <lineage>
        <taxon>Bacteria</taxon>
        <taxon>Pseudomonadati</taxon>
        <taxon>Bacteroidota</taxon>
        <taxon>Flavobacteriia</taxon>
        <taxon>Flavobacteriales</taxon>
        <taxon>Weeksellaceae</taxon>
        <taxon>Chryseobacterium group</taxon>
        <taxon>Chryseobacterium</taxon>
    </lineage>
</organism>